<feature type="transmembrane region" description="Helical" evidence="1">
    <location>
        <begin position="93"/>
        <end position="114"/>
    </location>
</feature>
<keyword evidence="1" id="KW-0812">Transmembrane</keyword>
<feature type="transmembrane region" description="Helical" evidence="1">
    <location>
        <begin position="408"/>
        <end position="430"/>
    </location>
</feature>
<feature type="transmembrane region" description="Helical" evidence="1">
    <location>
        <begin position="172"/>
        <end position="193"/>
    </location>
</feature>
<evidence type="ECO:0000313" key="2">
    <source>
        <dbReference type="EMBL" id="NYE96154.1"/>
    </source>
</evidence>
<feature type="transmembrane region" description="Helical" evidence="1">
    <location>
        <begin position="36"/>
        <end position="63"/>
    </location>
</feature>
<dbReference type="AlphaFoldDB" id="A0A7Y9S7N8"/>
<proteinExistence type="predicted"/>
<evidence type="ECO:0000256" key="1">
    <source>
        <dbReference type="SAM" id="Phobius"/>
    </source>
</evidence>
<protein>
    <recommendedName>
        <fullName evidence="4">ABC-2 type transport system permease protein</fullName>
    </recommendedName>
</protein>
<evidence type="ECO:0000313" key="3">
    <source>
        <dbReference type="Proteomes" id="UP000521748"/>
    </source>
</evidence>
<keyword evidence="1" id="KW-1133">Transmembrane helix</keyword>
<sequence>MSEPLAITHPANEEDELSASELRRYIRNAPLSRQTVGFFSLFGEVYTTVFGIAVLLVASYSLVGNIRSSYLAGASASDSHLVQQLDPLVPGPVAWAVVLLAALAATVLLSSRLGPAHLDTPHTQWLLPLPASRRALLQPAVIRSAALVTVVGAVLGSLLAVLESPVLSPTNIGLAVASNAGLFLCGFVLAQLAQSFAWGTLLGRLVMAVLGALTLLGLFSALGLPLLGNWLLALPSSWPVLAASGQLWAALLLPIGIVVLPVSLIWVPRITTRSLREHSARASLVRSSIVSMDSTSLSSSLGSAERTGERSNRSRLLLAAEPGTVLLRADALRYFRHPGRLVMVAALGVIPAIGRAFMGGNSPWPVVILLLICGLLAVSSVANPLKLNALNPILDELLPLAPGTVRKLHAVVPAVLLLLWAALTFGLLWLTGVGSLTFFLAALLAGPALAGAALRGAYKKAADWSQPAIATPSGALPAGVAAQFLAGPDLAAIVLAPVLISLIAGAAADLLLPIQLALSAIVLLVVTRNRSK</sequence>
<feature type="transmembrane region" description="Helical" evidence="1">
    <location>
        <begin position="247"/>
        <end position="267"/>
    </location>
</feature>
<feature type="transmembrane region" description="Helical" evidence="1">
    <location>
        <begin position="510"/>
        <end position="527"/>
    </location>
</feature>
<keyword evidence="1" id="KW-0472">Membrane</keyword>
<reference evidence="2 3" key="1">
    <citation type="submission" date="2020-07" db="EMBL/GenBank/DDBJ databases">
        <title>Sequencing the genomes of 1000 actinobacteria strains.</title>
        <authorList>
            <person name="Klenk H.-P."/>
        </authorList>
    </citation>
    <scope>NUCLEOTIDE SEQUENCE [LARGE SCALE GENOMIC DNA]</scope>
    <source>
        <strain evidence="2 3">DSM 102047</strain>
    </source>
</reference>
<feature type="transmembrane region" description="Helical" evidence="1">
    <location>
        <begin position="205"/>
        <end position="227"/>
    </location>
</feature>
<dbReference type="Pfam" id="PF19814">
    <property type="entry name" value="DUF6297"/>
    <property type="match status" value="1"/>
</dbReference>
<dbReference type="Proteomes" id="UP000521748">
    <property type="component" value="Unassembled WGS sequence"/>
</dbReference>
<accession>A0A7Y9S7N8</accession>
<organism evidence="2 3">
    <name type="scientific">Psychromicrobium silvestre</name>
    <dbReference type="NCBI Taxonomy" id="1645614"/>
    <lineage>
        <taxon>Bacteria</taxon>
        <taxon>Bacillati</taxon>
        <taxon>Actinomycetota</taxon>
        <taxon>Actinomycetes</taxon>
        <taxon>Micrococcales</taxon>
        <taxon>Micrococcaceae</taxon>
        <taxon>Psychromicrobium</taxon>
    </lineage>
</organism>
<dbReference type="EMBL" id="JACBYQ010000002">
    <property type="protein sequence ID" value="NYE96154.1"/>
    <property type="molecule type" value="Genomic_DNA"/>
</dbReference>
<keyword evidence="3" id="KW-1185">Reference proteome</keyword>
<name>A0A7Y9S7N8_9MICC</name>
<comment type="caution">
    <text evidence="2">The sequence shown here is derived from an EMBL/GenBank/DDBJ whole genome shotgun (WGS) entry which is preliminary data.</text>
</comment>
<dbReference type="RefSeq" id="WP_179389851.1">
    <property type="nucleotide sequence ID" value="NZ_JACBYQ010000002.1"/>
</dbReference>
<feature type="transmembrane region" description="Helical" evidence="1">
    <location>
        <begin position="364"/>
        <end position="387"/>
    </location>
</feature>
<feature type="transmembrane region" description="Helical" evidence="1">
    <location>
        <begin position="341"/>
        <end position="358"/>
    </location>
</feature>
<feature type="transmembrane region" description="Helical" evidence="1">
    <location>
        <begin position="475"/>
        <end position="504"/>
    </location>
</feature>
<feature type="transmembrane region" description="Helical" evidence="1">
    <location>
        <begin position="135"/>
        <end position="160"/>
    </location>
</feature>
<evidence type="ECO:0008006" key="4">
    <source>
        <dbReference type="Google" id="ProtNLM"/>
    </source>
</evidence>
<gene>
    <name evidence="2" type="ORF">FHU41_002404</name>
</gene>
<feature type="transmembrane region" description="Helical" evidence="1">
    <location>
        <begin position="436"/>
        <end position="454"/>
    </location>
</feature>
<dbReference type="InterPro" id="IPR046264">
    <property type="entry name" value="DUF6297"/>
</dbReference>